<reference evidence="1 2" key="1">
    <citation type="submission" date="2024-02" db="EMBL/GenBank/DDBJ databases">
        <authorList>
            <person name="Vignale AGUSTIN F."/>
            <person name="Sosa J E."/>
            <person name="Modenutti C."/>
        </authorList>
    </citation>
    <scope>NUCLEOTIDE SEQUENCE [LARGE SCALE GENOMIC DNA]</scope>
</reference>
<dbReference type="AlphaFoldDB" id="A0ABC8SZP0"/>
<dbReference type="EMBL" id="CAUOFW020003926">
    <property type="protein sequence ID" value="CAK9162661.1"/>
    <property type="molecule type" value="Genomic_DNA"/>
</dbReference>
<dbReference type="Proteomes" id="UP001642360">
    <property type="component" value="Unassembled WGS sequence"/>
</dbReference>
<name>A0ABC8SZP0_9AQUA</name>
<protein>
    <submittedName>
        <fullName evidence="1">Uncharacterized protein</fullName>
    </submittedName>
</protein>
<proteinExistence type="predicted"/>
<organism evidence="1 2">
    <name type="scientific">Ilex paraguariensis</name>
    <name type="common">yerba mate</name>
    <dbReference type="NCBI Taxonomy" id="185542"/>
    <lineage>
        <taxon>Eukaryota</taxon>
        <taxon>Viridiplantae</taxon>
        <taxon>Streptophyta</taxon>
        <taxon>Embryophyta</taxon>
        <taxon>Tracheophyta</taxon>
        <taxon>Spermatophyta</taxon>
        <taxon>Magnoliopsida</taxon>
        <taxon>eudicotyledons</taxon>
        <taxon>Gunneridae</taxon>
        <taxon>Pentapetalae</taxon>
        <taxon>asterids</taxon>
        <taxon>campanulids</taxon>
        <taxon>Aquifoliales</taxon>
        <taxon>Aquifoliaceae</taxon>
        <taxon>Ilex</taxon>
    </lineage>
</organism>
<evidence type="ECO:0000313" key="1">
    <source>
        <dbReference type="EMBL" id="CAK9162661.1"/>
    </source>
</evidence>
<comment type="caution">
    <text evidence="1">The sequence shown here is derived from an EMBL/GenBank/DDBJ whole genome shotgun (WGS) entry which is preliminary data.</text>
</comment>
<keyword evidence="2" id="KW-1185">Reference proteome</keyword>
<feature type="non-terminal residue" evidence="1">
    <location>
        <position position="1"/>
    </location>
</feature>
<accession>A0ABC8SZP0</accession>
<evidence type="ECO:0000313" key="2">
    <source>
        <dbReference type="Proteomes" id="UP001642360"/>
    </source>
</evidence>
<sequence length="76" mass="8299">STILPECRHSLLFTEKFQSKHFDLVKLPNAPGPSIAGGNMADQVHSVHAEVKKRLEGANVKSKAAADKLCSKEIWS</sequence>
<gene>
    <name evidence="1" type="ORF">ILEXP_LOCUS31545</name>
</gene>